<comment type="caution">
    <text evidence="7">The sequence shown here is derived from an EMBL/GenBank/DDBJ whole genome shotgun (WGS) entry which is preliminary data.</text>
</comment>
<keyword evidence="6" id="KW-0843">Virulence</keyword>
<dbReference type="Pfam" id="PF10459">
    <property type="entry name" value="Peptidase_S46"/>
    <property type="match status" value="1"/>
</dbReference>
<keyword evidence="8" id="KW-1185">Reference proteome</keyword>
<organism evidence="7 8">
    <name type="scientific">Triparma columacea</name>
    <dbReference type="NCBI Taxonomy" id="722753"/>
    <lineage>
        <taxon>Eukaryota</taxon>
        <taxon>Sar</taxon>
        <taxon>Stramenopiles</taxon>
        <taxon>Ochrophyta</taxon>
        <taxon>Bolidophyceae</taxon>
        <taxon>Parmales</taxon>
        <taxon>Triparmaceae</taxon>
        <taxon>Triparma</taxon>
    </lineage>
</organism>
<evidence type="ECO:0000256" key="4">
    <source>
        <dbReference type="ARBA" id="ARBA00022729"/>
    </source>
</evidence>
<gene>
    <name evidence="7" type="ORF">TrCOL_g4795</name>
</gene>
<reference evidence="8" key="1">
    <citation type="journal article" date="2023" name="Commun. Biol.">
        <title>Genome analysis of Parmales, the sister group of diatoms, reveals the evolutionary specialization of diatoms from phago-mixotrophs to photoautotrophs.</title>
        <authorList>
            <person name="Ban H."/>
            <person name="Sato S."/>
            <person name="Yoshikawa S."/>
            <person name="Yamada K."/>
            <person name="Nakamura Y."/>
            <person name="Ichinomiya M."/>
            <person name="Sato N."/>
            <person name="Blanc-Mathieu R."/>
            <person name="Endo H."/>
            <person name="Kuwata A."/>
            <person name="Ogata H."/>
        </authorList>
    </citation>
    <scope>NUCLEOTIDE SEQUENCE [LARGE SCALE GENOMIC DNA]</scope>
</reference>
<dbReference type="GO" id="GO:0006508">
    <property type="term" value="P:proteolysis"/>
    <property type="evidence" value="ECO:0007669"/>
    <property type="project" value="UniProtKB-KW"/>
</dbReference>
<sequence>MSALRFRTWPITATSTILPQLQSMGLRLSAEDIDGTTANSSSKPTISEALVSVGSTGRGGTGSFISDTGLIITNWHVAHEAVRVASIKDEKDYLRDGFSANTQSEEIKSPYECWITTSCVDVSDKVLAVIKAEPDPLKRANAIRDCTQSIASSAQQDAEGVRCDVQEMLPNESYVLFTQTRLQDVRIVYSPPKSLGNFGGDTDNFEWPRHTADFALLRAYAAPDGSPAPYSEDNVPYKPRSSIVVSESGAEQDDFVFLLGFPGSTMRYAPASRLEFSDQVAVPAQVKDFGRKLEMISRHEKASPEAALKLKGIKKGLANEFKRCKGKLVMMRKLKLLEERKSEELDLIERVGDEAKVPLERLGEIYNEFKELSALDNALSALHGIYGGSALLAVGHFLNEFVNHEFAKPDHERESSYRERNIEMRVKYFNTRLDDVVQPFNCEDIAHAIEMASAFDELAGVAGIIGEDIEAAVKSSHEVLSANFEKAMRGDAEAIDTVRKDRFVLAAGSTYDVYVKNRDKEKALISERDELFAKIIELQRANAGEGVVFYPDCNGTLRISAGHVSGYNAADAVFHHPKTTIKGVMEKAADAKAGGGGGSDFDCPDRFVDLIGNQPALGDVPTCLLYSTDTVGGNSGSPVMNAKGELVAVNFDRQRQGLMNEYKWSKDYSRSIGVDVRYVLCLVGIYDDNKRVLNEMLRK</sequence>
<evidence type="ECO:0000256" key="5">
    <source>
        <dbReference type="ARBA" id="ARBA00022801"/>
    </source>
</evidence>
<evidence type="ECO:0000313" key="7">
    <source>
        <dbReference type="EMBL" id="GMI42460.1"/>
    </source>
</evidence>
<protein>
    <recommendedName>
        <fullName evidence="9">Serine protease</fullName>
    </recommendedName>
</protein>
<keyword evidence="5" id="KW-0378">Hydrolase</keyword>
<comment type="similarity">
    <text evidence="1">Belongs to the peptidase S46 family.</text>
</comment>
<evidence type="ECO:0000256" key="1">
    <source>
        <dbReference type="ARBA" id="ARBA00010491"/>
    </source>
</evidence>
<dbReference type="GO" id="GO:0008239">
    <property type="term" value="F:dipeptidyl-peptidase activity"/>
    <property type="evidence" value="ECO:0007669"/>
    <property type="project" value="InterPro"/>
</dbReference>
<dbReference type="Proteomes" id="UP001165065">
    <property type="component" value="Unassembled WGS sequence"/>
</dbReference>
<evidence type="ECO:0008006" key="9">
    <source>
        <dbReference type="Google" id="ProtNLM"/>
    </source>
</evidence>
<keyword evidence="4" id="KW-0732">Signal</keyword>
<keyword evidence="2" id="KW-0031">Aminopeptidase</keyword>
<dbReference type="OrthoDB" id="188521at2759"/>
<keyword evidence="3" id="KW-0645">Protease</keyword>
<accession>A0A9W7GDJ9</accession>
<evidence type="ECO:0000313" key="8">
    <source>
        <dbReference type="Proteomes" id="UP001165065"/>
    </source>
</evidence>
<dbReference type="EMBL" id="BRYA01000172">
    <property type="protein sequence ID" value="GMI42460.1"/>
    <property type="molecule type" value="Genomic_DNA"/>
</dbReference>
<evidence type="ECO:0000256" key="6">
    <source>
        <dbReference type="ARBA" id="ARBA00023026"/>
    </source>
</evidence>
<dbReference type="SUPFAM" id="SSF50494">
    <property type="entry name" value="Trypsin-like serine proteases"/>
    <property type="match status" value="2"/>
</dbReference>
<dbReference type="Gene3D" id="2.40.10.10">
    <property type="entry name" value="Trypsin-like serine proteases"/>
    <property type="match status" value="1"/>
</dbReference>
<dbReference type="InterPro" id="IPR009003">
    <property type="entry name" value="Peptidase_S1_PA"/>
</dbReference>
<name>A0A9W7GDJ9_9STRA</name>
<evidence type="ECO:0000256" key="2">
    <source>
        <dbReference type="ARBA" id="ARBA00022438"/>
    </source>
</evidence>
<dbReference type="AlphaFoldDB" id="A0A9W7GDJ9"/>
<dbReference type="GO" id="GO:0070009">
    <property type="term" value="F:serine-type aminopeptidase activity"/>
    <property type="evidence" value="ECO:0007669"/>
    <property type="project" value="InterPro"/>
</dbReference>
<dbReference type="InterPro" id="IPR043504">
    <property type="entry name" value="Peptidase_S1_PA_chymotrypsin"/>
</dbReference>
<dbReference type="PANTHER" id="PTHR38469:SF1">
    <property type="entry name" value="PERIPLASMIC PEPTIDASE SUBFAMILY S1B"/>
    <property type="match status" value="1"/>
</dbReference>
<dbReference type="InterPro" id="IPR019500">
    <property type="entry name" value="Pep_S46"/>
</dbReference>
<dbReference type="PANTHER" id="PTHR38469">
    <property type="entry name" value="PERIPLASMIC PEPTIDASE SUBFAMILY S1B"/>
    <property type="match status" value="1"/>
</dbReference>
<evidence type="ECO:0000256" key="3">
    <source>
        <dbReference type="ARBA" id="ARBA00022670"/>
    </source>
</evidence>
<proteinExistence type="inferred from homology"/>